<feature type="compositionally biased region" description="Acidic residues" evidence="1">
    <location>
        <begin position="465"/>
        <end position="478"/>
    </location>
</feature>
<protein>
    <recommendedName>
        <fullName evidence="4">Replication initiation protein</fullName>
    </recommendedName>
</protein>
<evidence type="ECO:0000313" key="2">
    <source>
        <dbReference type="EMBL" id="ACV77050.1"/>
    </source>
</evidence>
<feature type="region of interest" description="Disordered" evidence="1">
    <location>
        <begin position="444"/>
        <end position="478"/>
    </location>
</feature>
<reference evidence="3" key="1">
    <citation type="submission" date="2009-09" db="EMBL/GenBank/DDBJ databases">
        <title>The complete genome of Nakamurella multipartita DSM 44233.</title>
        <authorList>
            <consortium name="US DOE Joint Genome Institute (JGI-PGF)"/>
            <person name="Lucas S."/>
            <person name="Copeland A."/>
            <person name="Lapidus A."/>
            <person name="Glavina del Rio T."/>
            <person name="Dalin E."/>
            <person name="Tice H."/>
            <person name="Bruce D."/>
            <person name="Goodwin L."/>
            <person name="Pitluck S."/>
            <person name="Kyrpides N."/>
            <person name="Mavromatis K."/>
            <person name="Ivanova N."/>
            <person name="Ovchinnikova G."/>
            <person name="Sims D."/>
            <person name="Meincke L."/>
            <person name="Brettin T."/>
            <person name="Detter J.C."/>
            <person name="Han C."/>
            <person name="Larimer F."/>
            <person name="Land M."/>
            <person name="Hauser L."/>
            <person name="Markowitz V."/>
            <person name="Cheng J.-F."/>
            <person name="Hugenholtz P."/>
            <person name="Woyke T."/>
            <person name="Wu D."/>
            <person name="Klenk H.-P."/>
            <person name="Eisen J.A."/>
        </authorList>
    </citation>
    <scope>NUCLEOTIDE SEQUENCE [LARGE SCALE GENOMIC DNA]</scope>
    <source>
        <strain evidence="3">ATCC 700099 / DSM 44233 / CIP 104796 / JCM 9543 / NBRC 105858 / Y-104</strain>
    </source>
</reference>
<keyword evidence="3" id="KW-1185">Reference proteome</keyword>
<evidence type="ECO:0000256" key="1">
    <source>
        <dbReference type="SAM" id="MobiDB-lite"/>
    </source>
</evidence>
<accession>C8X874</accession>
<evidence type="ECO:0008006" key="4">
    <source>
        <dbReference type="Google" id="ProtNLM"/>
    </source>
</evidence>
<sequence length="522" mass="56376">MTGAVLTSAVVVPAARVMVQDGQVDEATAREVMRRLVSPEFRAWRRQVRGAGFCHRPVRVAGQRYRDGASGREVLFSTRTEPDCALLIRCGNRRGSVCPPCSREYKGDVWHLLHAGTAGGTKGVPEQVASHPMWFLTVTGPGFGPVHGATCGRGRAGRSASGGRTGRAGDLCVHGRGRTCAHPHADDDPQLGEPICPACYQYLAAVAFNWRSPELWRRFMISLRRRLAAGLGMSEAAFGRQLRLSYAKVAEFQKRGIVHFHAIIRLDGTGDGYPPAPVTVPDELFTAAVRQAVADATVTATLGDHAVQLGFGDQIDIRPLRHGIDEHCADGVVDDGAGPVTSGMVAAYIAKYATKAAEDFGLDSRVRTALIARQAGLRPHVAAMILAAEQLSALPGYDGLLRWVHMLGFRGHFTTKSRRFSVTLGSLRQARRDWRAARAEKCAPAAPDDADDMEWPAPDSQPGLWDDETLAGGAGDDEPVPVVGEWRFLGLGYTNPGDALLAAYEHADHLAALEFLRQEART</sequence>
<dbReference type="Proteomes" id="UP000002218">
    <property type="component" value="Chromosome"/>
</dbReference>
<dbReference type="AlphaFoldDB" id="C8X874"/>
<gene>
    <name evidence="2" type="ordered locus">Namu_0635</name>
</gene>
<dbReference type="RefSeq" id="WP_015745966.1">
    <property type="nucleotide sequence ID" value="NC_013235.1"/>
</dbReference>
<reference evidence="2 3" key="2">
    <citation type="journal article" date="2010" name="Stand. Genomic Sci.">
        <title>Complete genome sequence of Nakamurella multipartita type strain (Y-104).</title>
        <authorList>
            <person name="Tice H."/>
            <person name="Mayilraj S."/>
            <person name="Sims D."/>
            <person name="Lapidus A."/>
            <person name="Nolan M."/>
            <person name="Lucas S."/>
            <person name="Glavina Del Rio T."/>
            <person name="Copeland A."/>
            <person name="Cheng J.F."/>
            <person name="Meincke L."/>
            <person name="Bruce D."/>
            <person name="Goodwin L."/>
            <person name="Pitluck S."/>
            <person name="Ivanova N."/>
            <person name="Mavromatis K."/>
            <person name="Ovchinnikova G."/>
            <person name="Pati A."/>
            <person name="Chen A."/>
            <person name="Palaniappan K."/>
            <person name="Land M."/>
            <person name="Hauser L."/>
            <person name="Chang Y.J."/>
            <person name="Jeffries C.D."/>
            <person name="Detter J.C."/>
            <person name="Brettin T."/>
            <person name="Rohde M."/>
            <person name="Goker M."/>
            <person name="Bristow J."/>
            <person name="Eisen J.A."/>
            <person name="Markowitz V."/>
            <person name="Hugenholtz P."/>
            <person name="Kyrpides N.C."/>
            <person name="Klenk H.P."/>
            <person name="Chen F."/>
        </authorList>
    </citation>
    <scope>NUCLEOTIDE SEQUENCE [LARGE SCALE GENOMIC DNA]</scope>
    <source>
        <strain evidence="3">ATCC 700099 / DSM 44233 / CIP 104796 / JCM 9543 / NBRC 105858 / Y-104</strain>
    </source>
</reference>
<dbReference type="Pfam" id="PF20199">
    <property type="entry name" value="RepSA"/>
    <property type="match status" value="1"/>
</dbReference>
<dbReference type="EMBL" id="CP001737">
    <property type="protein sequence ID" value="ACV77050.1"/>
    <property type="molecule type" value="Genomic_DNA"/>
</dbReference>
<name>C8X874_NAKMY</name>
<evidence type="ECO:0000313" key="3">
    <source>
        <dbReference type="Proteomes" id="UP000002218"/>
    </source>
</evidence>
<proteinExistence type="predicted"/>
<dbReference type="InParanoid" id="C8X874"/>
<dbReference type="InterPro" id="IPR046828">
    <property type="entry name" value="RepSA"/>
</dbReference>
<dbReference type="KEGG" id="nml:Namu_0635"/>
<dbReference type="HOGENOM" id="CLU_041009_0_0_11"/>
<organism evidence="2 3">
    <name type="scientific">Nakamurella multipartita (strain ATCC 700099 / DSM 44233 / CIP 104796 / JCM 9543 / NBRC 105858 / Y-104)</name>
    <name type="common">Microsphaera multipartita</name>
    <dbReference type="NCBI Taxonomy" id="479431"/>
    <lineage>
        <taxon>Bacteria</taxon>
        <taxon>Bacillati</taxon>
        <taxon>Actinomycetota</taxon>
        <taxon>Actinomycetes</taxon>
        <taxon>Nakamurellales</taxon>
        <taxon>Nakamurellaceae</taxon>
        <taxon>Nakamurella</taxon>
    </lineage>
</organism>
<dbReference type="OrthoDB" id="3203793at2"/>
<dbReference type="STRING" id="479431.Namu_0635"/>
<dbReference type="eggNOG" id="COG0484">
    <property type="taxonomic scope" value="Bacteria"/>
</dbReference>